<dbReference type="PATRIC" id="fig|1339327.3.peg.2382"/>
<dbReference type="EMBL" id="JGDJ01000177">
    <property type="protein sequence ID" value="EXZ29069.1"/>
    <property type="molecule type" value="Genomic_DNA"/>
</dbReference>
<dbReference type="Proteomes" id="UP000022082">
    <property type="component" value="Unassembled WGS sequence"/>
</dbReference>
<comment type="caution">
    <text evidence="1">The sequence shown here is derived from an EMBL/GenBank/DDBJ whole genome shotgun (WGS) entry which is preliminary data.</text>
</comment>
<sequence length="44" mass="5157">MVLRRVKPNSSIPFQIAKMQDNERLRERFATYPLPFLAPDNPAK</sequence>
<accession>A0A015Z2I2</accession>
<gene>
    <name evidence="1" type="ORF">M136_1744</name>
</gene>
<evidence type="ECO:0000313" key="1">
    <source>
        <dbReference type="EMBL" id="EXZ29069.1"/>
    </source>
</evidence>
<organism evidence="1 2">
    <name type="scientific">Bacteroides fragilis str. S36L11</name>
    <dbReference type="NCBI Taxonomy" id="1339327"/>
    <lineage>
        <taxon>Bacteria</taxon>
        <taxon>Pseudomonadati</taxon>
        <taxon>Bacteroidota</taxon>
        <taxon>Bacteroidia</taxon>
        <taxon>Bacteroidales</taxon>
        <taxon>Bacteroidaceae</taxon>
        <taxon>Bacteroides</taxon>
    </lineage>
</organism>
<evidence type="ECO:0000313" key="2">
    <source>
        <dbReference type="Proteomes" id="UP000022082"/>
    </source>
</evidence>
<protein>
    <submittedName>
        <fullName evidence="1">Uncharacterized protein</fullName>
    </submittedName>
</protein>
<reference evidence="1 2" key="1">
    <citation type="submission" date="2014-02" db="EMBL/GenBank/DDBJ databases">
        <authorList>
            <person name="Sears C."/>
            <person name="Carroll K."/>
            <person name="Sack B.R."/>
            <person name="Qadri F."/>
            <person name="Myers L.L."/>
            <person name="Chung G.-T."/>
            <person name="Escheverria P."/>
            <person name="Fraser C.M."/>
            <person name="Sadzewicz L."/>
            <person name="Shefchek K.A."/>
            <person name="Tallon L."/>
            <person name="Das S.P."/>
            <person name="Daugherty S."/>
            <person name="Mongodin E.F."/>
        </authorList>
    </citation>
    <scope>NUCLEOTIDE SEQUENCE [LARGE SCALE GENOMIC DNA]</scope>
    <source>
        <strain evidence="1 2">S36L11</strain>
    </source>
</reference>
<proteinExistence type="predicted"/>
<name>A0A015Z2I2_BACFG</name>
<dbReference type="AlphaFoldDB" id="A0A015Z2I2"/>